<accession>A0A6A6UIW8</accession>
<dbReference type="Proteomes" id="UP000799302">
    <property type="component" value="Unassembled WGS sequence"/>
</dbReference>
<organism evidence="1 2">
    <name type="scientific">Microthyrium microscopicum</name>
    <dbReference type="NCBI Taxonomy" id="703497"/>
    <lineage>
        <taxon>Eukaryota</taxon>
        <taxon>Fungi</taxon>
        <taxon>Dikarya</taxon>
        <taxon>Ascomycota</taxon>
        <taxon>Pezizomycotina</taxon>
        <taxon>Dothideomycetes</taxon>
        <taxon>Dothideomycetes incertae sedis</taxon>
        <taxon>Microthyriales</taxon>
        <taxon>Microthyriaceae</taxon>
        <taxon>Microthyrium</taxon>
    </lineage>
</organism>
<reference evidence="1" key="1">
    <citation type="journal article" date="2020" name="Stud. Mycol.">
        <title>101 Dothideomycetes genomes: a test case for predicting lifestyles and emergence of pathogens.</title>
        <authorList>
            <person name="Haridas S."/>
            <person name="Albert R."/>
            <person name="Binder M."/>
            <person name="Bloem J."/>
            <person name="Labutti K."/>
            <person name="Salamov A."/>
            <person name="Andreopoulos B."/>
            <person name="Baker S."/>
            <person name="Barry K."/>
            <person name="Bills G."/>
            <person name="Bluhm B."/>
            <person name="Cannon C."/>
            <person name="Castanera R."/>
            <person name="Culley D."/>
            <person name="Daum C."/>
            <person name="Ezra D."/>
            <person name="Gonzalez J."/>
            <person name="Henrissat B."/>
            <person name="Kuo A."/>
            <person name="Liang C."/>
            <person name="Lipzen A."/>
            <person name="Lutzoni F."/>
            <person name="Magnuson J."/>
            <person name="Mondo S."/>
            <person name="Nolan M."/>
            <person name="Ohm R."/>
            <person name="Pangilinan J."/>
            <person name="Park H.-J."/>
            <person name="Ramirez L."/>
            <person name="Alfaro M."/>
            <person name="Sun H."/>
            <person name="Tritt A."/>
            <person name="Yoshinaga Y."/>
            <person name="Zwiers L.-H."/>
            <person name="Turgeon B."/>
            <person name="Goodwin S."/>
            <person name="Spatafora J."/>
            <person name="Crous P."/>
            <person name="Grigoriev I."/>
        </authorList>
    </citation>
    <scope>NUCLEOTIDE SEQUENCE</scope>
    <source>
        <strain evidence="1">CBS 115976</strain>
    </source>
</reference>
<dbReference type="AlphaFoldDB" id="A0A6A6UIW8"/>
<evidence type="ECO:0000313" key="1">
    <source>
        <dbReference type="EMBL" id="KAF2672162.1"/>
    </source>
</evidence>
<keyword evidence="2" id="KW-1185">Reference proteome</keyword>
<name>A0A6A6UIW8_9PEZI</name>
<evidence type="ECO:0000313" key="2">
    <source>
        <dbReference type="Proteomes" id="UP000799302"/>
    </source>
</evidence>
<sequence>MSLPSELVEMFERLSLKDSGKARVCRNKSETFFASRSLVLTQKSVESFIAVCNHPRYSKLVQKLTVLAHPGSYHFQDWQHMTETYSQWYDLTAPGNTNKLASASIAMCDAVGKLVNLKHIEILTSKDVYAGFEAYDPKYLSYGSHDHPLSLSEIDQPNQRQSVTMSLVIFGYLLDALGKNSQVEILSSNAHDLINLQKRGNLEWLQKVKIINYSRQQNTPRDAAALKSYFLPLLKAHLKLDLFHFQNFKSCCKNSTMIQGWLAPAWPRNLSVSMHLKTLQFSNCNIHCPVFESWLEFFSQTNDGGVAKITLQDVTLVDDAPNWLVWNCWSRLLRSWIYSPVLELRGTFRFTQSSLADEDARLMSKKDIMWSVTNCLAPGIQVITKDLSSVTMANQVLQY</sequence>
<proteinExistence type="predicted"/>
<gene>
    <name evidence="1" type="ORF">BT63DRAFT_452657</name>
</gene>
<protein>
    <submittedName>
        <fullName evidence="1">Uncharacterized protein</fullName>
    </submittedName>
</protein>
<dbReference type="EMBL" id="MU004232">
    <property type="protein sequence ID" value="KAF2672162.1"/>
    <property type="molecule type" value="Genomic_DNA"/>
</dbReference>